<reference evidence="2" key="1">
    <citation type="submission" date="2014-03" db="EMBL/GenBank/DDBJ databases">
        <authorList>
            <person name="Aksoy S."/>
            <person name="Warren W."/>
            <person name="Wilson R.K."/>
        </authorList>
    </citation>
    <scope>NUCLEOTIDE SEQUENCE [LARGE SCALE GENOMIC DNA]</scope>
    <source>
        <strain evidence="2">IAEA</strain>
    </source>
</reference>
<dbReference type="Proteomes" id="UP000092445">
    <property type="component" value="Unassembled WGS sequence"/>
</dbReference>
<organism evidence="1 2">
    <name type="scientific">Glossina pallidipes</name>
    <name type="common">Tsetse fly</name>
    <dbReference type="NCBI Taxonomy" id="7398"/>
    <lineage>
        <taxon>Eukaryota</taxon>
        <taxon>Metazoa</taxon>
        <taxon>Ecdysozoa</taxon>
        <taxon>Arthropoda</taxon>
        <taxon>Hexapoda</taxon>
        <taxon>Insecta</taxon>
        <taxon>Pterygota</taxon>
        <taxon>Neoptera</taxon>
        <taxon>Endopterygota</taxon>
        <taxon>Diptera</taxon>
        <taxon>Brachycera</taxon>
        <taxon>Muscomorpha</taxon>
        <taxon>Hippoboscoidea</taxon>
        <taxon>Glossinidae</taxon>
        <taxon>Glossina</taxon>
    </lineage>
</organism>
<sequence>MAYVPIRLMINDLNESTPKYRQESLPFTSFQAYANYINIFSCDFQDTKLREQPMLTFKLCAMNSLKMMEMNETRQTWSLYELRTKNAKKLCRKSQMIGITMDDEGFLYHNPKRKKYSGFASSSTPKRGSWHRVLWAQLNVII</sequence>
<accession>A0A1B0AJX9</accession>
<dbReference type="AlphaFoldDB" id="A0A1B0AJX9"/>
<name>A0A1B0AJX9_GLOPL</name>
<proteinExistence type="predicted"/>
<reference evidence="1" key="2">
    <citation type="submission" date="2020-05" db="UniProtKB">
        <authorList>
            <consortium name="EnsemblMetazoa"/>
        </authorList>
    </citation>
    <scope>IDENTIFICATION</scope>
    <source>
        <strain evidence="1">IAEA</strain>
    </source>
</reference>
<protein>
    <submittedName>
        <fullName evidence="1">Uncharacterized protein</fullName>
    </submittedName>
</protein>
<evidence type="ECO:0000313" key="1">
    <source>
        <dbReference type="EnsemblMetazoa" id="GPAI048153-PA"/>
    </source>
</evidence>
<dbReference type="VEuPathDB" id="VectorBase:GPAI048153"/>
<dbReference type="EnsemblMetazoa" id="GPAI048153-RA">
    <property type="protein sequence ID" value="GPAI048153-PA"/>
    <property type="gene ID" value="GPAI048153"/>
</dbReference>
<keyword evidence="2" id="KW-1185">Reference proteome</keyword>
<evidence type="ECO:0000313" key="2">
    <source>
        <dbReference type="Proteomes" id="UP000092445"/>
    </source>
</evidence>